<dbReference type="InterPro" id="IPR023198">
    <property type="entry name" value="PGP-like_dom2"/>
</dbReference>
<dbReference type="EMBL" id="MPTB01000002">
    <property type="protein sequence ID" value="OMD53128.1"/>
    <property type="molecule type" value="Genomic_DNA"/>
</dbReference>
<dbReference type="Gene3D" id="3.40.50.1000">
    <property type="entry name" value="HAD superfamily/HAD-like"/>
    <property type="match status" value="1"/>
</dbReference>
<dbReference type="InterPro" id="IPR036412">
    <property type="entry name" value="HAD-like_sf"/>
</dbReference>
<dbReference type="Pfam" id="PF13419">
    <property type="entry name" value="HAD_2"/>
    <property type="match status" value="1"/>
</dbReference>
<dbReference type="RefSeq" id="WP_256718019.1">
    <property type="nucleotide sequence ID" value="NZ_MPTB01000002.1"/>
</dbReference>
<keyword evidence="2" id="KW-1185">Reference proteome</keyword>
<dbReference type="SUPFAM" id="SSF56784">
    <property type="entry name" value="HAD-like"/>
    <property type="match status" value="1"/>
</dbReference>
<accession>A0ABX3HQG7</accession>
<evidence type="ECO:0000313" key="1">
    <source>
        <dbReference type="EMBL" id="OMD53128.1"/>
    </source>
</evidence>
<evidence type="ECO:0000313" key="2">
    <source>
        <dbReference type="Proteomes" id="UP000187412"/>
    </source>
</evidence>
<gene>
    <name evidence="1" type="ORF">BSK56_02565</name>
</gene>
<sequence>MRAKPFEAAIFDLDGVIADTAKFHYKAWKRLAGELGFAFSERENEQLEPVFLMSHIGVVNHTGAGDGLNE</sequence>
<dbReference type="InterPro" id="IPR023214">
    <property type="entry name" value="HAD_sf"/>
</dbReference>
<proteinExistence type="predicted"/>
<reference evidence="1 2" key="1">
    <citation type="submission" date="2016-10" db="EMBL/GenBank/DDBJ databases">
        <title>Paenibacillus species isolates.</title>
        <authorList>
            <person name="Beno S.M."/>
        </authorList>
    </citation>
    <scope>NUCLEOTIDE SEQUENCE [LARGE SCALE GENOMIC DNA]</scope>
    <source>
        <strain evidence="1 2">FSL H7-0744</strain>
    </source>
</reference>
<dbReference type="Gene3D" id="1.10.150.240">
    <property type="entry name" value="Putative phosphatase, domain 2"/>
    <property type="match status" value="1"/>
</dbReference>
<evidence type="ECO:0008006" key="3">
    <source>
        <dbReference type="Google" id="ProtNLM"/>
    </source>
</evidence>
<organism evidence="1 2">
    <name type="scientific">Paenibacillus borealis</name>
    <dbReference type="NCBI Taxonomy" id="160799"/>
    <lineage>
        <taxon>Bacteria</taxon>
        <taxon>Bacillati</taxon>
        <taxon>Bacillota</taxon>
        <taxon>Bacilli</taxon>
        <taxon>Bacillales</taxon>
        <taxon>Paenibacillaceae</taxon>
        <taxon>Paenibacillus</taxon>
    </lineage>
</organism>
<dbReference type="InterPro" id="IPR041492">
    <property type="entry name" value="HAD_2"/>
</dbReference>
<protein>
    <recommendedName>
        <fullName evidence="3">Beta-phosphoglucomutase</fullName>
    </recommendedName>
</protein>
<name>A0ABX3HQG7_PAEBO</name>
<dbReference type="Proteomes" id="UP000187412">
    <property type="component" value="Unassembled WGS sequence"/>
</dbReference>
<comment type="caution">
    <text evidence="1">The sequence shown here is derived from an EMBL/GenBank/DDBJ whole genome shotgun (WGS) entry which is preliminary data.</text>
</comment>